<sequence>MSEDERYTIRSIDRAIDILFCFTKDGSEFSITELAKLLKLHKSTVHRLVITMASRGLLERNPQNGKYRLGLKILELGSLVADRMDLRQRAREFLEELSARYRETVHLVVRDQNEAIYIDKVEPPDAVVRYSRVGKRLPLYCTAVGKVLLAGLPPERVVEIVDTLDLNPLTERTITSRERLVEEVELVRRQGYALDNEELEPGLRCVAAPIWDHRGRVIAACSISGSASRINNQRMEKLIKAVKRTALAISQHMGYTGRG</sequence>
<dbReference type="PROSITE" id="PS51078">
    <property type="entry name" value="ICLR_ED"/>
    <property type="match status" value="1"/>
</dbReference>
<dbReference type="PANTHER" id="PTHR30136">
    <property type="entry name" value="HELIX-TURN-HELIX TRANSCRIPTIONAL REGULATOR, ICLR FAMILY"/>
    <property type="match status" value="1"/>
</dbReference>
<dbReference type="InterPro" id="IPR014757">
    <property type="entry name" value="Tscrpt_reg_IclR_C"/>
</dbReference>
<dbReference type="PANTHER" id="PTHR30136:SF35">
    <property type="entry name" value="HTH-TYPE TRANSCRIPTIONAL REGULATOR RV1719"/>
    <property type="match status" value="1"/>
</dbReference>
<dbReference type="OrthoDB" id="9791752at2"/>
<organism evidence="8 9">
    <name type="scientific">Calderihabitans maritimus</name>
    <dbReference type="NCBI Taxonomy" id="1246530"/>
    <lineage>
        <taxon>Bacteria</taxon>
        <taxon>Bacillati</taxon>
        <taxon>Bacillota</taxon>
        <taxon>Clostridia</taxon>
        <taxon>Neomoorellales</taxon>
        <taxon>Calderihabitantaceae</taxon>
        <taxon>Calderihabitans</taxon>
    </lineage>
</organism>
<dbReference type="RefSeq" id="WP_088554850.1">
    <property type="nucleotide sequence ID" value="NZ_BDGJ01000168.1"/>
</dbReference>
<dbReference type="GO" id="GO:0003700">
    <property type="term" value="F:DNA-binding transcription factor activity"/>
    <property type="evidence" value="ECO:0007669"/>
    <property type="project" value="TreeGrafter"/>
</dbReference>
<dbReference type="InterPro" id="IPR050707">
    <property type="entry name" value="HTH_MetabolicPath_Reg"/>
</dbReference>
<evidence type="ECO:0000256" key="5">
    <source>
        <dbReference type="ARBA" id="ARBA00070406"/>
    </source>
</evidence>
<reference evidence="9" key="1">
    <citation type="journal article" date="2017" name="Appl. Environ. Microbiol.">
        <title>Genomic analysis of Calderihabitans maritimus KKC1, a thermophilic hydrogenogenic carboxydotrophic bacterium isolated from marine sediment.</title>
        <authorList>
            <person name="Omae K."/>
            <person name="Yoneda Y."/>
            <person name="Fukuyama Y."/>
            <person name="Yoshida T."/>
            <person name="Sako Y."/>
        </authorList>
    </citation>
    <scope>NUCLEOTIDE SEQUENCE [LARGE SCALE GENOMIC DNA]</scope>
    <source>
        <strain evidence="9">KKC1</strain>
    </source>
</reference>
<evidence type="ECO:0000313" key="9">
    <source>
        <dbReference type="Proteomes" id="UP000197032"/>
    </source>
</evidence>
<evidence type="ECO:0000259" key="7">
    <source>
        <dbReference type="PROSITE" id="PS51078"/>
    </source>
</evidence>
<keyword evidence="2" id="KW-0238">DNA-binding</keyword>
<comment type="function">
    <text evidence="4">May be an activator protein for the gylABX operon.</text>
</comment>
<dbReference type="InterPro" id="IPR036388">
    <property type="entry name" value="WH-like_DNA-bd_sf"/>
</dbReference>
<evidence type="ECO:0000256" key="2">
    <source>
        <dbReference type="ARBA" id="ARBA00023125"/>
    </source>
</evidence>
<proteinExistence type="predicted"/>
<dbReference type="Gene3D" id="1.10.10.10">
    <property type="entry name" value="Winged helix-like DNA-binding domain superfamily/Winged helix DNA-binding domain"/>
    <property type="match status" value="1"/>
</dbReference>
<evidence type="ECO:0000256" key="4">
    <source>
        <dbReference type="ARBA" id="ARBA00058938"/>
    </source>
</evidence>
<comment type="caution">
    <text evidence="8">The sequence shown here is derived from an EMBL/GenBank/DDBJ whole genome shotgun (WGS) entry which is preliminary data.</text>
</comment>
<dbReference type="InterPro" id="IPR005471">
    <property type="entry name" value="Tscrpt_reg_IclR_N"/>
</dbReference>
<evidence type="ECO:0000256" key="3">
    <source>
        <dbReference type="ARBA" id="ARBA00023163"/>
    </source>
</evidence>
<gene>
    <name evidence="8" type="ORF">KKC1_29070</name>
</gene>
<dbReference type="Proteomes" id="UP000197032">
    <property type="component" value="Unassembled WGS sequence"/>
</dbReference>
<dbReference type="Pfam" id="PF09339">
    <property type="entry name" value="HTH_IclR"/>
    <property type="match status" value="1"/>
</dbReference>
<evidence type="ECO:0000259" key="6">
    <source>
        <dbReference type="PROSITE" id="PS51077"/>
    </source>
</evidence>
<evidence type="ECO:0000256" key="1">
    <source>
        <dbReference type="ARBA" id="ARBA00023015"/>
    </source>
</evidence>
<keyword evidence="3" id="KW-0804">Transcription</keyword>
<dbReference type="FunFam" id="1.10.10.10:FF:000056">
    <property type="entry name" value="IclR family transcriptional regulator"/>
    <property type="match status" value="1"/>
</dbReference>
<dbReference type="AlphaFoldDB" id="A0A1Z5HWW8"/>
<dbReference type="GO" id="GO:0045892">
    <property type="term" value="P:negative regulation of DNA-templated transcription"/>
    <property type="evidence" value="ECO:0007669"/>
    <property type="project" value="TreeGrafter"/>
</dbReference>
<dbReference type="Pfam" id="PF01614">
    <property type="entry name" value="IclR_C"/>
    <property type="match status" value="1"/>
</dbReference>
<dbReference type="EMBL" id="BDGJ01000168">
    <property type="protein sequence ID" value="GAW93780.1"/>
    <property type="molecule type" value="Genomic_DNA"/>
</dbReference>
<accession>A0A1Z5HWW8</accession>
<name>A0A1Z5HWW8_9FIRM</name>
<dbReference type="InterPro" id="IPR036390">
    <property type="entry name" value="WH_DNA-bd_sf"/>
</dbReference>
<evidence type="ECO:0000313" key="8">
    <source>
        <dbReference type="EMBL" id="GAW93780.1"/>
    </source>
</evidence>
<dbReference type="Gene3D" id="3.30.450.40">
    <property type="match status" value="1"/>
</dbReference>
<feature type="domain" description="IclR-ED" evidence="7">
    <location>
        <begin position="72"/>
        <end position="255"/>
    </location>
</feature>
<dbReference type="InterPro" id="IPR029016">
    <property type="entry name" value="GAF-like_dom_sf"/>
</dbReference>
<keyword evidence="9" id="KW-1185">Reference proteome</keyword>
<dbReference type="GO" id="GO:0003677">
    <property type="term" value="F:DNA binding"/>
    <property type="evidence" value="ECO:0007669"/>
    <property type="project" value="UniProtKB-KW"/>
</dbReference>
<dbReference type="PROSITE" id="PS51077">
    <property type="entry name" value="HTH_ICLR"/>
    <property type="match status" value="1"/>
</dbReference>
<dbReference type="SUPFAM" id="SSF46785">
    <property type="entry name" value="Winged helix' DNA-binding domain"/>
    <property type="match status" value="1"/>
</dbReference>
<feature type="domain" description="HTH iclR-type" evidence="6">
    <location>
        <begin position="9"/>
        <end position="71"/>
    </location>
</feature>
<keyword evidence="1" id="KW-0805">Transcription regulation</keyword>
<dbReference type="SMART" id="SM00346">
    <property type="entry name" value="HTH_ICLR"/>
    <property type="match status" value="1"/>
</dbReference>
<dbReference type="SUPFAM" id="SSF55781">
    <property type="entry name" value="GAF domain-like"/>
    <property type="match status" value="1"/>
</dbReference>
<protein>
    <recommendedName>
        <fullName evidence="5">Glycerol operon regulatory protein</fullName>
    </recommendedName>
</protein>